<evidence type="ECO:0000256" key="2">
    <source>
        <dbReference type="ARBA" id="ARBA00022694"/>
    </source>
</evidence>
<proteinExistence type="inferred from homology"/>
<dbReference type="PROSITE" id="PS51709">
    <property type="entry name" value="G_TRME"/>
    <property type="match status" value="1"/>
</dbReference>
<reference evidence="11" key="1">
    <citation type="journal article" date="2017" name="Biotechnol. Biofuels">
        <title>Evaluation of environmental bacterial communities as a factor affecting the growth of duckweed Lemna minor.</title>
        <authorList>
            <person name="Ishizawa H."/>
            <person name="Kuroda M."/>
            <person name="Morikawa M."/>
            <person name="Ike M."/>
        </authorList>
    </citation>
    <scope>NUCLEOTIDE SEQUENCE [LARGE SCALE GENOMIC DNA]</scope>
    <source>
        <strain evidence="11">M6</strain>
    </source>
</reference>
<dbReference type="GO" id="GO:0046872">
    <property type="term" value="F:metal ion binding"/>
    <property type="evidence" value="ECO:0007669"/>
    <property type="project" value="UniProtKB-KW"/>
</dbReference>
<evidence type="ECO:0000256" key="6">
    <source>
        <dbReference type="ARBA" id="ARBA00023134"/>
    </source>
</evidence>
<keyword evidence="7" id="KW-0479">Metal-binding</keyword>
<dbReference type="OrthoDB" id="9805918at2"/>
<dbReference type="AlphaFoldDB" id="A0A3G9G1G6"/>
<dbReference type="NCBIfam" id="TIGR00450">
    <property type="entry name" value="mnmE_trmE_thdF"/>
    <property type="match status" value="1"/>
</dbReference>
<dbReference type="GO" id="GO:0005737">
    <property type="term" value="C:cytoplasm"/>
    <property type="evidence" value="ECO:0007669"/>
    <property type="project" value="UniProtKB-SubCell"/>
</dbReference>
<evidence type="ECO:0000256" key="4">
    <source>
        <dbReference type="ARBA" id="ARBA00022801"/>
    </source>
</evidence>
<feature type="binding site" evidence="7">
    <location>
        <position position="24"/>
    </location>
    <ligand>
        <name>(6S)-5-formyl-5,6,7,8-tetrahydrofolate</name>
        <dbReference type="ChEBI" id="CHEBI:57457"/>
    </ligand>
</feature>
<dbReference type="EMBL" id="AP018827">
    <property type="protein sequence ID" value="BBF81150.1"/>
    <property type="molecule type" value="Genomic_DNA"/>
</dbReference>
<feature type="binding site" evidence="7">
    <location>
        <position position="119"/>
    </location>
    <ligand>
        <name>(6S)-5-formyl-5,6,7,8-tetrahydrofolate</name>
        <dbReference type="ChEBI" id="CHEBI:57457"/>
    </ligand>
</feature>
<dbReference type="NCBIfam" id="TIGR00231">
    <property type="entry name" value="small_GTP"/>
    <property type="match status" value="1"/>
</dbReference>
<comment type="subcellular location">
    <subcellularLocation>
        <location evidence="7">Cytoplasm</location>
    </subcellularLocation>
</comment>
<dbReference type="InterPro" id="IPR027368">
    <property type="entry name" value="MnmE_dom2"/>
</dbReference>
<dbReference type="NCBIfam" id="NF003661">
    <property type="entry name" value="PRK05291.1-3"/>
    <property type="match status" value="1"/>
</dbReference>
<dbReference type="EC" id="3.6.-.-" evidence="7"/>
<evidence type="ECO:0000313" key="10">
    <source>
        <dbReference type="EMBL" id="BBF81150.1"/>
    </source>
</evidence>
<evidence type="ECO:0000256" key="7">
    <source>
        <dbReference type="HAMAP-Rule" id="MF_00379"/>
    </source>
</evidence>
<dbReference type="FunFam" id="3.30.1360.120:FF:000007">
    <property type="entry name" value="tRNA modification GTPase GTPBP3, mitochondrial"/>
    <property type="match status" value="1"/>
</dbReference>
<feature type="binding site" evidence="7">
    <location>
        <position position="446"/>
    </location>
    <ligand>
        <name>(6S)-5-formyl-5,6,7,8-tetrahydrofolate</name>
        <dbReference type="ChEBI" id="CHEBI:57457"/>
    </ligand>
</feature>
<evidence type="ECO:0000259" key="9">
    <source>
        <dbReference type="PROSITE" id="PS51709"/>
    </source>
</evidence>
<dbReference type="GO" id="GO:0002098">
    <property type="term" value="P:tRNA wobble uridine modification"/>
    <property type="evidence" value="ECO:0007669"/>
    <property type="project" value="TreeGrafter"/>
</dbReference>
<feature type="binding site" evidence="7">
    <location>
        <begin position="269"/>
        <end position="272"/>
    </location>
    <ligand>
        <name>GTP</name>
        <dbReference type="ChEBI" id="CHEBI:37565"/>
    </ligand>
</feature>
<comment type="caution">
    <text evidence="7">Lacks conserved residue(s) required for the propagation of feature annotation.</text>
</comment>
<dbReference type="Pfam" id="PF01926">
    <property type="entry name" value="MMR_HSR1"/>
    <property type="match status" value="1"/>
</dbReference>
<dbReference type="Pfam" id="PF12631">
    <property type="entry name" value="MnmE_helical"/>
    <property type="match status" value="1"/>
</dbReference>
<dbReference type="InterPro" id="IPR027417">
    <property type="entry name" value="P-loop_NTPase"/>
</dbReference>
<dbReference type="PANTHER" id="PTHR42714">
    <property type="entry name" value="TRNA MODIFICATION GTPASE GTPBP3"/>
    <property type="match status" value="1"/>
</dbReference>
<dbReference type="HAMAP" id="MF_00379">
    <property type="entry name" value="GTPase_MnmE"/>
    <property type="match status" value="1"/>
</dbReference>
<dbReference type="Gene3D" id="3.30.1360.120">
    <property type="entry name" value="Probable tRNA modification gtpase trme, domain 1"/>
    <property type="match status" value="1"/>
</dbReference>
<evidence type="ECO:0000313" key="11">
    <source>
        <dbReference type="Proteomes" id="UP000278756"/>
    </source>
</evidence>
<reference evidence="11" key="2">
    <citation type="journal article" date="2017" name="Plant Physiol. Biochem.">
        <title>Differential oxidative and antioxidative response of duckweed Lemna minor toward plant growth promoting/inhibiting bacteria.</title>
        <authorList>
            <person name="Ishizawa H."/>
            <person name="Kuroda M."/>
            <person name="Morikawa M."/>
            <person name="Ike M."/>
        </authorList>
    </citation>
    <scope>NUCLEOTIDE SEQUENCE [LARGE SCALE GENOMIC DNA]</scope>
    <source>
        <strain evidence="11">M6</strain>
    </source>
</reference>
<dbReference type="Gene3D" id="1.20.120.430">
    <property type="entry name" value="tRNA modification GTPase MnmE domain 2"/>
    <property type="match status" value="1"/>
</dbReference>
<accession>A0A3G9G1G6</accession>
<keyword evidence="4 7" id="KW-0378">Hydrolase</keyword>
<feature type="binding site" evidence="7">
    <location>
        <position position="250"/>
    </location>
    <ligand>
        <name>Mg(2+)</name>
        <dbReference type="ChEBI" id="CHEBI:18420"/>
    </ligand>
</feature>
<keyword evidence="5 7" id="KW-0630">Potassium</keyword>
<feature type="binding site" evidence="7">
    <location>
        <begin position="225"/>
        <end position="230"/>
    </location>
    <ligand>
        <name>GTP</name>
        <dbReference type="ChEBI" id="CHEBI:37565"/>
    </ligand>
</feature>
<dbReference type="InterPro" id="IPR006073">
    <property type="entry name" value="GTP-bd"/>
</dbReference>
<dbReference type="InterPro" id="IPR031168">
    <property type="entry name" value="G_TrmE"/>
</dbReference>
<keyword evidence="6 7" id="KW-0342">GTP-binding</keyword>
<dbReference type="CDD" id="cd14858">
    <property type="entry name" value="TrmE_N"/>
    <property type="match status" value="1"/>
</dbReference>
<protein>
    <recommendedName>
        <fullName evidence="7">tRNA modification GTPase MnmE</fullName>
        <ecNumber evidence="7">3.6.-.-</ecNumber>
    </recommendedName>
</protein>
<dbReference type="InterPro" id="IPR027266">
    <property type="entry name" value="TrmE/GcvT-like"/>
</dbReference>
<feature type="binding site" evidence="7">
    <location>
        <position position="249"/>
    </location>
    <ligand>
        <name>K(+)</name>
        <dbReference type="ChEBI" id="CHEBI:29103"/>
    </ligand>
</feature>
<keyword evidence="7" id="KW-0963">Cytoplasm</keyword>
<sequence>MFHVKQTIFALASAQGRAGVSVIRVSGPQAVQVVEALLGRLPRPRCATLGHLRYDGELIDQALVLWFKGPNSFTGEDCAEFHIHGSRAVLERLYAVFRAEGLRHAEPGEFSRRAFENGKLDLTQAEAISDLVEAESEAQRRQALMQLEGGFRDRYAQWRDALIRILAHIEAIVDFPDEDIPEHLSERIISDVIALKTEVGVAITDARRGQQIREGYRIAIMGKPNAGKSSLFNALLQTDAAIVTPIAGTTRDVIESPIRIGPYAALIYDTAGLRETEDVVESEGIRRAKARGQSADLRLWVVDVSDAPEDLSAMQSGDYLILNKTDQISTESLAELRSQHEDKKVRLLETSLTRGEGIETVQRALEADLEAALSLSTFPAATRERHGERLREVDAALERALGIGFATPELMAEDIRQALSAFDALFGRTDVEQVLDHIFSNFCIGK</sequence>
<feature type="domain" description="TrmE-type G" evidence="9">
    <location>
        <begin position="215"/>
        <end position="370"/>
    </location>
</feature>
<dbReference type="CDD" id="cd04164">
    <property type="entry name" value="trmE"/>
    <property type="match status" value="1"/>
</dbReference>
<keyword evidence="2 7" id="KW-0819">tRNA processing</keyword>
<evidence type="ECO:0000256" key="1">
    <source>
        <dbReference type="ARBA" id="ARBA00011043"/>
    </source>
</evidence>
<dbReference type="PANTHER" id="PTHR42714:SF2">
    <property type="entry name" value="TRNA MODIFICATION GTPASE GTPBP3, MITOCHONDRIAL"/>
    <property type="match status" value="1"/>
</dbReference>
<feature type="binding site" evidence="7">
    <location>
        <position position="246"/>
    </location>
    <ligand>
        <name>K(+)</name>
        <dbReference type="ChEBI" id="CHEBI:29103"/>
    </ligand>
</feature>
<dbReference type="Gene3D" id="3.40.50.300">
    <property type="entry name" value="P-loop containing nucleotide triphosphate hydrolases"/>
    <property type="match status" value="1"/>
</dbReference>
<dbReference type="InterPro" id="IPR018948">
    <property type="entry name" value="GTP-bd_TrmE_N"/>
</dbReference>
<organism evidence="10 11">
    <name type="scientific">Asticcacaulis excentricus</name>
    <dbReference type="NCBI Taxonomy" id="78587"/>
    <lineage>
        <taxon>Bacteria</taxon>
        <taxon>Pseudomonadati</taxon>
        <taxon>Pseudomonadota</taxon>
        <taxon>Alphaproteobacteria</taxon>
        <taxon>Caulobacterales</taxon>
        <taxon>Caulobacteraceae</taxon>
        <taxon>Asticcacaulis</taxon>
    </lineage>
</organism>
<dbReference type="GO" id="GO:0030488">
    <property type="term" value="P:tRNA methylation"/>
    <property type="evidence" value="ECO:0007669"/>
    <property type="project" value="TreeGrafter"/>
</dbReference>
<keyword evidence="7" id="KW-0460">Magnesium</keyword>
<dbReference type="SUPFAM" id="SSF116878">
    <property type="entry name" value="TrmE connector domain"/>
    <property type="match status" value="1"/>
</dbReference>
<keyword evidence="3 7" id="KW-0547">Nucleotide-binding</keyword>
<dbReference type="InterPro" id="IPR005225">
    <property type="entry name" value="Small_GTP-bd"/>
</dbReference>
<comment type="subunit">
    <text evidence="7">Homodimer. Heterotetramer of two MnmE and two MnmG subunits.</text>
</comment>
<evidence type="ECO:0000256" key="5">
    <source>
        <dbReference type="ARBA" id="ARBA00022958"/>
    </source>
</evidence>
<dbReference type="Proteomes" id="UP000278756">
    <property type="component" value="Chromosome 1"/>
</dbReference>
<name>A0A3G9G1G6_9CAUL</name>
<dbReference type="SUPFAM" id="SSF52540">
    <property type="entry name" value="P-loop containing nucleoside triphosphate hydrolases"/>
    <property type="match status" value="1"/>
</dbReference>
<evidence type="ECO:0000256" key="3">
    <source>
        <dbReference type="ARBA" id="ARBA00022741"/>
    </source>
</evidence>
<dbReference type="GO" id="GO:0005525">
    <property type="term" value="F:GTP binding"/>
    <property type="evidence" value="ECO:0007669"/>
    <property type="project" value="UniProtKB-UniRule"/>
</dbReference>
<comment type="cofactor">
    <cofactor evidence="7">
        <name>K(+)</name>
        <dbReference type="ChEBI" id="CHEBI:29103"/>
    </cofactor>
    <text evidence="7">Binds 1 potassium ion per subunit.</text>
</comment>
<feature type="binding site" evidence="7">
    <location>
        <begin position="244"/>
        <end position="250"/>
    </location>
    <ligand>
        <name>GTP</name>
        <dbReference type="ChEBI" id="CHEBI:37565"/>
    </ligand>
</feature>
<comment type="function">
    <text evidence="7">Exhibits a very high intrinsic GTPase hydrolysis rate. Involved in the addition of a carboxymethylaminomethyl (cmnm) group at the wobble position (U34) of certain tRNAs, forming tRNA-cmnm(5)s(2)U34.</text>
</comment>
<dbReference type="InterPro" id="IPR004520">
    <property type="entry name" value="GTPase_MnmE"/>
</dbReference>
<gene>
    <name evidence="7" type="primary">mnmE</name>
    <name evidence="7" type="synonym">trmE</name>
    <name evidence="10" type="ORF">EM6_1746</name>
</gene>
<feature type="binding site" evidence="7">
    <location>
        <position position="80"/>
    </location>
    <ligand>
        <name>(6S)-5-formyl-5,6,7,8-tetrahydrofolate</name>
        <dbReference type="ChEBI" id="CHEBI:57457"/>
    </ligand>
</feature>
<comment type="similarity">
    <text evidence="1 7 8">Belongs to the TRAFAC class TrmE-Era-EngA-EngB-Septin-like GTPase superfamily. TrmE GTPase family.</text>
</comment>
<dbReference type="Pfam" id="PF10396">
    <property type="entry name" value="TrmE_N"/>
    <property type="match status" value="1"/>
</dbReference>
<dbReference type="InterPro" id="IPR025867">
    <property type="entry name" value="MnmE_helical"/>
</dbReference>
<evidence type="ECO:0000256" key="8">
    <source>
        <dbReference type="RuleBase" id="RU003313"/>
    </source>
</evidence>
<feature type="binding site" evidence="7">
    <location>
        <position position="244"/>
    </location>
    <ligand>
        <name>K(+)</name>
        <dbReference type="ChEBI" id="CHEBI:29103"/>
    </ligand>
</feature>
<feature type="binding site" evidence="7">
    <location>
        <position position="225"/>
    </location>
    <ligand>
        <name>K(+)</name>
        <dbReference type="ChEBI" id="CHEBI:29103"/>
    </ligand>
</feature>
<dbReference type="GO" id="GO:0003924">
    <property type="term" value="F:GTPase activity"/>
    <property type="evidence" value="ECO:0007669"/>
    <property type="project" value="UniProtKB-UniRule"/>
</dbReference>
<feature type="binding site" evidence="7">
    <location>
        <position position="229"/>
    </location>
    <ligand>
        <name>Mg(2+)</name>
        <dbReference type="ChEBI" id="CHEBI:18420"/>
    </ligand>
</feature>